<dbReference type="InterPro" id="IPR024788">
    <property type="entry name" value="Malectin-like_Carb-bd_dom"/>
</dbReference>
<keyword evidence="14" id="KW-0278">Fertilization</keyword>
<evidence type="ECO:0000256" key="13">
    <source>
        <dbReference type="ARBA" id="ARBA00023180"/>
    </source>
</evidence>
<comment type="catalytic activity">
    <reaction evidence="15">
        <text>L-threonyl-[protein] + ATP = O-phospho-L-threonyl-[protein] + ADP + H(+)</text>
        <dbReference type="Rhea" id="RHEA:46608"/>
        <dbReference type="Rhea" id="RHEA-COMP:11060"/>
        <dbReference type="Rhea" id="RHEA-COMP:11605"/>
        <dbReference type="ChEBI" id="CHEBI:15378"/>
        <dbReference type="ChEBI" id="CHEBI:30013"/>
        <dbReference type="ChEBI" id="CHEBI:30616"/>
        <dbReference type="ChEBI" id="CHEBI:61977"/>
        <dbReference type="ChEBI" id="CHEBI:456216"/>
        <dbReference type="EC" id="2.7.11.1"/>
    </reaction>
</comment>
<dbReference type="Pfam" id="PF07714">
    <property type="entry name" value="PK_Tyr_Ser-Thr"/>
    <property type="match status" value="1"/>
</dbReference>
<dbReference type="CDD" id="cd14066">
    <property type="entry name" value="STKc_IRAK"/>
    <property type="match status" value="1"/>
</dbReference>
<evidence type="ECO:0000256" key="9">
    <source>
        <dbReference type="ARBA" id="ARBA00022777"/>
    </source>
</evidence>
<keyword evidence="11 18" id="KW-1133">Transmembrane helix</keyword>
<dbReference type="FunFam" id="1.10.510.10:FF:000058">
    <property type="entry name" value="Receptor-like protein kinase FERONIA"/>
    <property type="match status" value="1"/>
</dbReference>
<organism evidence="20 21">
    <name type="scientific">Ceratopteris richardii</name>
    <name type="common">Triangle waterfern</name>
    <dbReference type="NCBI Taxonomy" id="49495"/>
    <lineage>
        <taxon>Eukaryota</taxon>
        <taxon>Viridiplantae</taxon>
        <taxon>Streptophyta</taxon>
        <taxon>Embryophyta</taxon>
        <taxon>Tracheophyta</taxon>
        <taxon>Polypodiopsida</taxon>
        <taxon>Polypodiidae</taxon>
        <taxon>Polypodiales</taxon>
        <taxon>Pteridineae</taxon>
        <taxon>Pteridaceae</taxon>
        <taxon>Parkerioideae</taxon>
        <taxon>Ceratopteris</taxon>
    </lineage>
</organism>
<evidence type="ECO:0000256" key="5">
    <source>
        <dbReference type="ARBA" id="ARBA00022679"/>
    </source>
</evidence>
<keyword evidence="4" id="KW-0723">Serine/threonine-protein kinase</keyword>
<evidence type="ECO:0000256" key="14">
    <source>
        <dbReference type="ARBA" id="ARBA00023279"/>
    </source>
</evidence>
<feature type="binding site" evidence="17">
    <location>
        <position position="573"/>
    </location>
    <ligand>
        <name>ATP</name>
        <dbReference type="ChEBI" id="CHEBI:30616"/>
    </ligand>
</feature>
<feature type="transmembrane region" description="Helical" evidence="18">
    <location>
        <begin position="447"/>
        <end position="470"/>
    </location>
</feature>
<evidence type="ECO:0000256" key="2">
    <source>
        <dbReference type="ARBA" id="ARBA00012513"/>
    </source>
</evidence>
<evidence type="ECO:0000256" key="16">
    <source>
        <dbReference type="ARBA" id="ARBA00048679"/>
    </source>
</evidence>
<dbReference type="Proteomes" id="UP000825935">
    <property type="component" value="Chromosome 20"/>
</dbReference>
<dbReference type="GO" id="GO:0004674">
    <property type="term" value="F:protein serine/threonine kinase activity"/>
    <property type="evidence" value="ECO:0007669"/>
    <property type="project" value="UniProtKB-KW"/>
</dbReference>
<evidence type="ECO:0000256" key="10">
    <source>
        <dbReference type="ARBA" id="ARBA00022840"/>
    </source>
</evidence>
<sequence>MGFFKVHSIIRSNCIRFFVLLVCIASSSIIGAVSQATVFQPKDAYRILCGVTGNATDSQGRLWVGDGDVSAMSILNLNTGKDLQASDSSSNTDVPDRVPFSTARILTAPAAYSFPVSPGLHYVRLYFYPFAFSGFSPSNVILSVNADSYTLMSNVSISDLMYADNLAFVFKEFSVNVSSTLFTLNIIPGMAENAYAMVNGIEVISMPDDLYKKSLMAVGIGVTIPFPLQSTAMETLYRLNVGGQTVTESMDDLGRMWQPDLAYTIGAAQGVADSTQDPISYGTLENYTAPSEVYQSARSMSNDNAVNLQFNLTWNFTADVNFTYYIRLHFCEFQYDLSNMRVFDIDVNGALAMSAYDVVAAASGKLVATFLDFALTLQGTNVNPVIFVQLHPNSSSKPSYYNAILNGIEIFKMNDTTGSLQGPPPVIMIPRPVPATGSSGKSSGRNMGVIAGITVCVIALVALLVGYVYLRRWQRWKFEKGGGMSRPSTWTPIPTHSRTGITHSMISKLSSVSRKSATSSYVSSVPSGNCRYFSFAEIVDMTNNFDEGNVIGVGGFGKVYKGVCDDGTMVAVKRGNPTSEQGVTEFRTEIELLSKLRHRHLVSLIGFCEDHNEMILVYDYMSNGPLRGHLYGAGLPPLSWKQRLDICIGSARGLHYLHTGAAHGIIHRDVKTTNILLDENFVAKVSDFGLSKTGPSLEQTHVSTAVKGSFGYLDPEYFRRQQLTEKSDVYSFGVVLLEVLCARPAINPTLPRDQVNMAEWAMAWKKKGLLDQIIDPFLVGKVSKDSLEKFGETAEKCLLESGIDRPAMGDVLWNLEYALQLHEASRERELDVSNPKVKEMPVSEEQHLTGLAVVPEESPVLSEDSDDATASAVFSQLVNTGR</sequence>
<evidence type="ECO:0000256" key="18">
    <source>
        <dbReference type="SAM" id="Phobius"/>
    </source>
</evidence>
<dbReference type="FunFam" id="2.60.120.430:FF:000003">
    <property type="entry name" value="FERONIA receptor-like kinase"/>
    <property type="match status" value="1"/>
</dbReference>
<dbReference type="AlphaFoldDB" id="A0A8T2SIX7"/>
<keyword evidence="7" id="KW-0732">Signal</keyword>
<dbReference type="GO" id="GO:0005524">
    <property type="term" value="F:ATP binding"/>
    <property type="evidence" value="ECO:0007669"/>
    <property type="project" value="UniProtKB-UniRule"/>
</dbReference>
<dbReference type="InterPro" id="IPR011009">
    <property type="entry name" value="Kinase-like_dom_sf"/>
</dbReference>
<dbReference type="Gene3D" id="2.60.120.430">
    <property type="entry name" value="Galactose-binding lectin"/>
    <property type="match status" value="2"/>
</dbReference>
<dbReference type="PANTHER" id="PTHR47989">
    <property type="entry name" value="OS01G0750732 PROTEIN"/>
    <property type="match status" value="1"/>
</dbReference>
<dbReference type="FunFam" id="2.60.120.430:FF:000007">
    <property type="entry name" value="FERONIA receptor-like kinase"/>
    <property type="match status" value="1"/>
</dbReference>
<gene>
    <name evidence="20" type="ORF">KP509_20G047400</name>
</gene>
<keyword evidence="21" id="KW-1185">Reference proteome</keyword>
<keyword evidence="10 17" id="KW-0067">ATP-binding</keyword>
<proteinExistence type="predicted"/>
<dbReference type="InterPro" id="IPR000719">
    <property type="entry name" value="Prot_kinase_dom"/>
</dbReference>
<dbReference type="PANTHER" id="PTHR47989:SF62">
    <property type="entry name" value="OS05G0423500 PROTEIN"/>
    <property type="match status" value="1"/>
</dbReference>
<dbReference type="OMA" id="RSNCIRF"/>
<evidence type="ECO:0000256" key="17">
    <source>
        <dbReference type="PROSITE-ProRule" id="PRU10141"/>
    </source>
</evidence>
<evidence type="ECO:0000256" key="15">
    <source>
        <dbReference type="ARBA" id="ARBA00047899"/>
    </source>
</evidence>
<keyword evidence="6 18" id="KW-0812">Transmembrane</keyword>
<evidence type="ECO:0000256" key="7">
    <source>
        <dbReference type="ARBA" id="ARBA00022729"/>
    </source>
</evidence>
<dbReference type="InterPro" id="IPR001245">
    <property type="entry name" value="Ser-Thr/Tyr_kinase_cat_dom"/>
</dbReference>
<dbReference type="FunFam" id="3.30.200.20:FF:000039">
    <property type="entry name" value="receptor-like protein kinase FERONIA"/>
    <property type="match status" value="1"/>
</dbReference>
<dbReference type="Gene3D" id="3.30.200.20">
    <property type="entry name" value="Phosphorylase Kinase, domain 1"/>
    <property type="match status" value="1"/>
</dbReference>
<evidence type="ECO:0000256" key="8">
    <source>
        <dbReference type="ARBA" id="ARBA00022741"/>
    </source>
</evidence>
<dbReference type="Gene3D" id="1.10.510.10">
    <property type="entry name" value="Transferase(Phosphotransferase) domain 1"/>
    <property type="match status" value="1"/>
</dbReference>
<dbReference type="GO" id="GO:0007338">
    <property type="term" value="P:single fertilization"/>
    <property type="evidence" value="ECO:0007669"/>
    <property type="project" value="UniProtKB-KW"/>
</dbReference>
<dbReference type="EMBL" id="CM035425">
    <property type="protein sequence ID" value="KAH7331708.1"/>
    <property type="molecule type" value="Genomic_DNA"/>
</dbReference>
<comment type="subcellular location">
    <subcellularLocation>
        <location evidence="1">Cell membrane</location>
        <topology evidence="1">Single-pass type I membrane protein</topology>
    </subcellularLocation>
</comment>
<evidence type="ECO:0000256" key="12">
    <source>
        <dbReference type="ARBA" id="ARBA00023136"/>
    </source>
</evidence>
<keyword evidence="5" id="KW-0808">Transferase</keyword>
<dbReference type="GO" id="GO:0005886">
    <property type="term" value="C:plasma membrane"/>
    <property type="evidence" value="ECO:0007669"/>
    <property type="project" value="UniProtKB-SubCell"/>
</dbReference>
<dbReference type="OrthoDB" id="1903759at2759"/>
<keyword evidence="9" id="KW-0418">Kinase</keyword>
<comment type="catalytic activity">
    <reaction evidence="16">
        <text>L-seryl-[protein] + ATP = O-phospho-L-seryl-[protein] + ADP + H(+)</text>
        <dbReference type="Rhea" id="RHEA:17989"/>
        <dbReference type="Rhea" id="RHEA-COMP:9863"/>
        <dbReference type="Rhea" id="RHEA-COMP:11604"/>
        <dbReference type="ChEBI" id="CHEBI:15378"/>
        <dbReference type="ChEBI" id="CHEBI:29999"/>
        <dbReference type="ChEBI" id="CHEBI:30616"/>
        <dbReference type="ChEBI" id="CHEBI:83421"/>
        <dbReference type="ChEBI" id="CHEBI:456216"/>
        <dbReference type="EC" id="2.7.11.1"/>
    </reaction>
</comment>
<evidence type="ECO:0000259" key="19">
    <source>
        <dbReference type="PROSITE" id="PS50011"/>
    </source>
</evidence>
<evidence type="ECO:0000256" key="11">
    <source>
        <dbReference type="ARBA" id="ARBA00022989"/>
    </source>
</evidence>
<name>A0A8T2SIX7_CERRI</name>
<evidence type="ECO:0000256" key="6">
    <source>
        <dbReference type="ARBA" id="ARBA00022692"/>
    </source>
</evidence>
<dbReference type="PROSITE" id="PS50011">
    <property type="entry name" value="PROTEIN_KINASE_DOM"/>
    <property type="match status" value="1"/>
</dbReference>
<keyword evidence="8 17" id="KW-0547">Nucleotide-binding</keyword>
<reference evidence="20" key="1">
    <citation type="submission" date="2021-08" db="EMBL/GenBank/DDBJ databases">
        <title>WGS assembly of Ceratopteris richardii.</title>
        <authorList>
            <person name="Marchant D.B."/>
            <person name="Chen G."/>
            <person name="Jenkins J."/>
            <person name="Shu S."/>
            <person name="Leebens-Mack J."/>
            <person name="Grimwood J."/>
            <person name="Schmutz J."/>
            <person name="Soltis P."/>
            <person name="Soltis D."/>
            <person name="Chen Z.-H."/>
        </authorList>
    </citation>
    <scope>NUCLEOTIDE SEQUENCE</scope>
    <source>
        <strain evidence="20">Whitten #5841</strain>
        <tissue evidence="20">Leaf</tissue>
    </source>
</reference>
<comment type="caution">
    <text evidence="20">The sequence shown here is derived from an EMBL/GenBank/DDBJ whole genome shotgun (WGS) entry which is preliminary data.</text>
</comment>
<dbReference type="SUPFAM" id="SSF56112">
    <property type="entry name" value="Protein kinase-like (PK-like)"/>
    <property type="match status" value="1"/>
</dbReference>
<evidence type="ECO:0000256" key="3">
    <source>
        <dbReference type="ARBA" id="ARBA00022475"/>
    </source>
</evidence>
<feature type="domain" description="Protein kinase" evidence="19">
    <location>
        <begin position="545"/>
        <end position="818"/>
    </location>
</feature>
<dbReference type="InterPro" id="IPR008271">
    <property type="entry name" value="Ser/Thr_kinase_AS"/>
</dbReference>
<dbReference type="EC" id="2.7.11.1" evidence="2"/>
<accession>A0A8T2SIX7</accession>
<dbReference type="Pfam" id="PF12819">
    <property type="entry name" value="Malectin_like"/>
    <property type="match status" value="1"/>
</dbReference>
<evidence type="ECO:0000256" key="1">
    <source>
        <dbReference type="ARBA" id="ARBA00004251"/>
    </source>
</evidence>
<dbReference type="PROSITE" id="PS00108">
    <property type="entry name" value="PROTEIN_KINASE_ST"/>
    <property type="match status" value="1"/>
</dbReference>
<keyword evidence="3" id="KW-1003">Cell membrane</keyword>
<keyword evidence="13" id="KW-0325">Glycoprotein</keyword>
<dbReference type="SMART" id="SM00220">
    <property type="entry name" value="S_TKc"/>
    <property type="match status" value="1"/>
</dbReference>
<evidence type="ECO:0000313" key="21">
    <source>
        <dbReference type="Proteomes" id="UP000825935"/>
    </source>
</evidence>
<evidence type="ECO:0000256" key="4">
    <source>
        <dbReference type="ARBA" id="ARBA00022527"/>
    </source>
</evidence>
<dbReference type="PROSITE" id="PS00107">
    <property type="entry name" value="PROTEIN_KINASE_ATP"/>
    <property type="match status" value="1"/>
</dbReference>
<dbReference type="InterPro" id="IPR017441">
    <property type="entry name" value="Protein_kinase_ATP_BS"/>
</dbReference>
<keyword evidence="12 18" id="KW-0472">Membrane</keyword>
<evidence type="ECO:0000313" key="20">
    <source>
        <dbReference type="EMBL" id="KAH7331708.1"/>
    </source>
</evidence>
<protein>
    <recommendedName>
        <fullName evidence="2">non-specific serine/threonine protein kinase</fullName>
        <ecNumber evidence="2">2.7.11.1</ecNumber>
    </recommendedName>
</protein>